<sequence length="145" mass="16489">MLINKPIATVFQAFINPEITTKFWFTKASASLEEGKSIDWNWEMYGNHTVTVKVLTIKENELIAIQWGDNEQNIVEFEFNNLGESKTFVTITFNGIQGRVDELCSQIRDTTEGFTLVLAGLKAYLEHNIQLNLVADRFPAELTEA</sequence>
<name>A0A923SDV2_9FLAO</name>
<dbReference type="Gene3D" id="3.30.530.20">
    <property type="match status" value="1"/>
</dbReference>
<accession>A0A923SDV2</accession>
<dbReference type="EMBL" id="JACRUL010000001">
    <property type="protein sequence ID" value="MBC5842831.1"/>
    <property type="molecule type" value="Genomic_DNA"/>
</dbReference>
<evidence type="ECO:0000256" key="1">
    <source>
        <dbReference type="ARBA" id="ARBA00006817"/>
    </source>
</evidence>
<proteinExistence type="inferred from homology"/>
<evidence type="ECO:0000259" key="2">
    <source>
        <dbReference type="Pfam" id="PF08327"/>
    </source>
</evidence>
<dbReference type="Pfam" id="PF08327">
    <property type="entry name" value="AHSA1"/>
    <property type="match status" value="1"/>
</dbReference>
<evidence type="ECO:0000313" key="4">
    <source>
        <dbReference type="Proteomes" id="UP000641454"/>
    </source>
</evidence>
<organism evidence="3 4">
    <name type="scientific">Flavobacterium muglaense</name>
    <dbReference type="NCBI Taxonomy" id="2764716"/>
    <lineage>
        <taxon>Bacteria</taxon>
        <taxon>Pseudomonadati</taxon>
        <taxon>Bacteroidota</taxon>
        <taxon>Flavobacteriia</taxon>
        <taxon>Flavobacteriales</taxon>
        <taxon>Flavobacteriaceae</taxon>
        <taxon>Flavobacterium</taxon>
    </lineage>
</organism>
<feature type="domain" description="Activator of Hsp90 ATPase homologue 1/2-like C-terminal" evidence="2">
    <location>
        <begin position="6"/>
        <end position="126"/>
    </location>
</feature>
<dbReference type="InterPro" id="IPR023393">
    <property type="entry name" value="START-like_dom_sf"/>
</dbReference>
<evidence type="ECO:0000313" key="3">
    <source>
        <dbReference type="EMBL" id="MBC5842831.1"/>
    </source>
</evidence>
<gene>
    <name evidence="3" type="ORF">H8R25_00025</name>
</gene>
<dbReference type="AlphaFoldDB" id="A0A923SDV2"/>
<reference evidence="3 4" key="1">
    <citation type="submission" date="2020-08" db="EMBL/GenBank/DDBJ databases">
        <title>Description of novel Flavobacterium F-392 isolate.</title>
        <authorList>
            <person name="Saticioglu I.B."/>
            <person name="Duman M."/>
            <person name="Altun S."/>
        </authorList>
    </citation>
    <scope>NUCLEOTIDE SEQUENCE [LARGE SCALE GENOMIC DNA]</scope>
    <source>
        <strain evidence="3 4">F-392</strain>
    </source>
</reference>
<comment type="similarity">
    <text evidence="1">Belongs to the AHA1 family.</text>
</comment>
<dbReference type="InterPro" id="IPR013538">
    <property type="entry name" value="ASHA1/2-like_C"/>
</dbReference>
<protein>
    <submittedName>
        <fullName evidence="3">SRPBCC domain-containing protein</fullName>
    </submittedName>
</protein>
<dbReference type="SUPFAM" id="SSF55961">
    <property type="entry name" value="Bet v1-like"/>
    <property type="match status" value="1"/>
</dbReference>
<keyword evidence="4" id="KW-1185">Reference proteome</keyword>
<dbReference type="Proteomes" id="UP000641454">
    <property type="component" value="Unassembled WGS sequence"/>
</dbReference>
<comment type="caution">
    <text evidence="3">The sequence shown here is derived from an EMBL/GenBank/DDBJ whole genome shotgun (WGS) entry which is preliminary data.</text>
</comment>